<evidence type="ECO:0000256" key="4">
    <source>
        <dbReference type="ARBA" id="ARBA00020049"/>
    </source>
</evidence>
<dbReference type="PANTHER" id="PTHR36531:SF6">
    <property type="entry name" value="DNA REPLICATION ATP-DEPENDENT HELICASE_NUCLEASE DNA2"/>
    <property type="match status" value="1"/>
</dbReference>
<accession>A0A2R6ATZ9</accession>
<dbReference type="EMBL" id="NEXE01000084">
    <property type="protein sequence ID" value="PSN89837.1"/>
    <property type="molecule type" value="Genomic_DNA"/>
</dbReference>
<comment type="cofactor">
    <cofactor evidence="1">
        <name>[4Fe-4S] cluster</name>
        <dbReference type="ChEBI" id="CHEBI:49883"/>
    </cofactor>
</comment>
<evidence type="ECO:0000256" key="2">
    <source>
        <dbReference type="ARBA" id="ARBA00009189"/>
    </source>
</evidence>
<keyword evidence="5 13" id="KW-0540">Nuclease</keyword>
<keyword evidence="8 13" id="KW-0269">Exonuclease</keyword>
<evidence type="ECO:0000256" key="1">
    <source>
        <dbReference type="ARBA" id="ARBA00001966"/>
    </source>
</evidence>
<dbReference type="NCBIfam" id="TIGR00372">
    <property type="entry name" value="cas4"/>
    <property type="match status" value="1"/>
</dbReference>
<keyword evidence="11 13" id="KW-0051">Antiviral defense</keyword>
<evidence type="ECO:0000256" key="12">
    <source>
        <dbReference type="ARBA" id="ARBA00023211"/>
    </source>
</evidence>
<comment type="caution">
    <text evidence="15">The sequence shown here is derived from an EMBL/GenBank/DDBJ whole genome shotgun (WGS) entry which is preliminary data.</text>
</comment>
<dbReference type="GO" id="GO:0051536">
    <property type="term" value="F:iron-sulfur cluster binding"/>
    <property type="evidence" value="ECO:0007669"/>
    <property type="project" value="UniProtKB-KW"/>
</dbReference>
<dbReference type="AlphaFoldDB" id="A0A2R6ATZ9"/>
<evidence type="ECO:0000256" key="9">
    <source>
        <dbReference type="ARBA" id="ARBA00023004"/>
    </source>
</evidence>
<keyword evidence="6 13" id="KW-0479">Metal-binding</keyword>
<reference evidence="15 16" key="1">
    <citation type="submission" date="2017-04" db="EMBL/GenBank/DDBJ databases">
        <title>Novel microbial lineages endemic to geothermal iron-oxide mats fill important gaps in the evolutionary history of Archaea.</title>
        <authorList>
            <person name="Jay Z.J."/>
            <person name="Beam J.P."/>
            <person name="Dlakic M."/>
            <person name="Rusch D.B."/>
            <person name="Kozubal M.A."/>
            <person name="Inskeep W.P."/>
        </authorList>
    </citation>
    <scope>NUCLEOTIDE SEQUENCE [LARGE SCALE GENOMIC DNA]</scope>
    <source>
        <strain evidence="15">OSP_D</strain>
    </source>
</reference>
<dbReference type="Gene3D" id="3.90.320.10">
    <property type="match status" value="1"/>
</dbReference>
<dbReference type="PANTHER" id="PTHR36531">
    <property type="entry name" value="CRISPR-ASSOCIATED EXONUCLEASE CAS4"/>
    <property type="match status" value="1"/>
</dbReference>
<keyword evidence="9 13" id="KW-0408">Iron</keyword>
<evidence type="ECO:0000256" key="7">
    <source>
        <dbReference type="ARBA" id="ARBA00022801"/>
    </source>
</evidence>
<evidence type="ECO:0000256" key="8">
    <source>
        <dbReference type="ARBA" id="ARBA00022839"/>
    </source>
</evidence>
<comment type="cofactor">
    <cofactor evidence="13">
        <name>iron-sulfur cluster</name>
        <dbReference type="ChEBI" id="CHEBI:30408"/>
    </cofactor>
</comment>
<evidence type="ECO:0000256" key="11">
    <source>
        <dbReference type="ARBA" id="ARBA00023118"/>
    </source>
</evidence>
<evidence type="ECO:0000256" key="3">
    <source>
        <dbReference type="ARBA" id="ARBA00012768"/>
    </source>
</evidence>
<comment type="function">
    <text evidence="13">CRISPR (clustered regularly interspaced short palindromic repeat) is an adaptive immune system that provides protection against mobile genetic elements (viruses, transposable elements and conjugative plasmids). CRISPR clusters contain sequences complementary to antecedent mobile elements and target invading nucleic acids. CRISPR clusters are transcribed and processed into CRISPR RNA (crRNA).</text>
</comment>
<organism evidence="15 16">
    <name type="scientific">Candidatus Marsarchaeota G2 archaeon OSP_D</name>
    <dbReference type="NCBI Taxonomy" id="1978157"/>
    <lineage>
        <taxon>Archaea</taxon>
        <taxon>Candidatus Marsarchaeota</taxon>
        <taxon>Candidatus Marsarchaeota group 2</taxon>
    </lineage>
</organism>
<dbReference type="InterPro" id="IPR051827">
    <property type="entry name" value="Cas4_exonuclease"/>
</dbReference>
<dbReference type="GO" id="GO:0046872">
    <property type="term" value="F:metal ion binding"/>
    <property type="evidence" value="ECO:0007669"/>
    <property type="project" value="UniProtKB-KW"/>
</dbReference>
<dbReference type="InterPro" id="IPR013343">
    <property type="entry name" value="CRISPR-assoc_prot_Cas4"/>
</dbReference>
<evidence type="ECO:0000259" key="14">
    <source>
        <dbReference type="Pfam" id="PF01930"/>
    </source>
</evidence>
<evidence type="ECO:0000256" key="6">
    <source>
        <dbReference type="ARBA" id="ARBA00022723"/>
    </source>
</evidence>
<dbReference type="InterPro" id="IPR011604">
    <property type="entry name" value="PDDEXK-like_dom_sf"/>
</dbReference>
<keyword evidence="10 13" id="KW-0411">Iron-sulfur</keyword>
<evidence type="ECO:0000256" key="5">
    <source>
        <dbReference type="ARBA" id="ARBA00022722"/>
    </source>
</evidence>
<dbReference type="GO" id="GO:0004527">
    <property type="term" value="F:exonuclease activity"/>
    <property type="evidence" value="ECO:0007669"/>
    <property type="project" value="UniProtKB-KW"/>
</dbReference>
<comment type="similarity">
    <text evidence="2 13">Belongs to the CRISPR-associated exonuclease Cas4 family.</text>
</comment>
<dbReference type="Pfam" id="PF01930">
    <property type="entry name" value="Cas_Cas4"/>
    <property type="match status" value="2"/>
</dbReference>
<feature type="domain" description="DUF83" evidence="14">
    <location>
        <begin position="11"/>
        <end position="128"/>
    </location>
</feature>
<evidence type="ECO:0000313" key="15">
    <source>
        <dbReference type="EMBL" id="PSN89837.1"/>
    </source>
</evidence>
<dbReference type="InterPro" id="IPR022765">
    <property type="entry name" value="Dna2/Cas4_DUF83"/>
</dbReference>
<keyword evidence="12 13" id="KW-0464">Manganese</keyword>
<dbReference type="EC" id="3.1.12.1" evidence="3 13"/>
<feature type="domain" description="DUF83" evidence="14">
    <location>
        <begin position="147"/>
        <end position="209"/>
    </location>
</feature>
<keyword evidence="7 13" id="KW-0378">Hydrolase</keyword>
<evidence type="ECO:0000256" key="13">
    <source>
        <dbReference type="RuleBase" id="RU365022"/>
    </source>
</evidence>
<protein>
    <recommendedName>
        <fullName evidence="4 13">CRISPR-associated exonuclease Cas4</fullName>
        <ecNumber evidence="3 13">3.1.12.1</ecNumber>
    </recommendedName>
</protein>
<dbReference type="Proteomes" id="UP000240322">
    <property type="component" value="Unassembled WGS sequence"/>
</dbReference>
<proteinExistence type="inferred from homology"/>
<name>A0A2R6ATZ9_9ARCH</name>
<dbReference type="GO" id="GO:0051607">
    <property type="term" value="P:defense response to virus"/>
    <property type="evidence" value="ECO:0007669"/>
    <property type="project" value="UniProtKB-KW"/>
</dbReference>
<evidence type="ECO:0000313" key="16">
    <source>
        <dbReference type="Proteomes" id="UP000240322"/>
    </source>
</evidence>
<evidence type="ECO:0000256" key="10">
    <source>
        <dbReference type="ARBA" id="ARBA00023014"/>
    </source>
</evidence>
<comment type="cofactor">
    <cofactor evidence="13">
        <name>Mg(2+)</name>
        <dbReference type="ChEBI" id="CHEBI:18420"/>
    </cofactor>
    <cofactor evidence="13">
        <name>Mn(2+)</name>
        <dbReference type="ChEBI" id="CHEBI:29035"/>
    </cofactor>
    <text evidence="13">Mg(2+) or Mn(2+) required for ssDNA cleavage activity.</text>
</comment>
<sequence>MDGADDELLSVTAVRQYFYCKREPYYIYVVHTAEPPSETMETGKQIHIQDPFQAFLRKLQPKYMFRSPRLRSQRLGLIGSPDYVFVTKFGEIVPAEIKHSEHTQGNIGLQFRAQIVAYALILEDNYTVEGGQLIESGSSRPPTGTVVKRGAIYSVPKKKVEIIQLTDELKRAVIRGIADLREIITTGELPHVRQPWSKCTNCWYRRFCYP</sequence>
<gene>
    <name evidence="15" type="ORF">B9Q03_08025</name>
</gene>